<keyword evidence="1" id="KW-0472">Membrane</keyword>
<dbReference type="Proteomes" id="UP000184241">
    <property type="component" value="Unassembled WGS sequence"/>
</dbReference>
<protein>
    <submittedName>
        <fullName evidence="2">Uncharacterized protein</fullName>
    </submittedName>
</protein>
<sequence>MSKSIKEMFIRFVVIFCVWFLMGFLWKSSNVDIETAFFIALGIEIFDFIIYMVRKYKNKKKIE</sequence>
<accession>A0A1M5VVU9</accession>
<evidence type="ECO:0000313" key="3">
    <source>
        <dbReference type="Proteomes" id="UP000184241"/>
    </source>
</evidence>
<name>A0A1M5VVU9_9CLOT</name>
<feature type="transmembrane region" description="Helical" evidence="1">
    <location>
        <begin position="12"/>
        <end position="29"/>
    </location>
</feature>
<keyword evidence="1" id="KW-0812">Transmembrane</keyword>
<dbReference type="AlphaFoldDB" id="A0A1M5VVU9"/>
<reference evidence="2 3" key="1">
    <citation type="submission" date="2016-11" db="EMBL/GenBank/DDBJ databases">
        <authorList>
            <person name="Jaros S."/>
            <person name="Januszkiewicz K."/>
            <person name="Wedrychowicz H."/>
        </authorList>
    </citation>
    <scope>NUCLEOTIDE SEQUENCE [LARGE SCALE GENOMIC DNA]</scope>
    <source>
        <strain evidence="2 3">DSM 6191</strain>
    </source>
</reference>
<feature type="transmembrane region" description="Helical" evidence="1">
    <location>
        <begin position="35"/>
        <end position="53"/>
    </location>
</feature>
<organism evidence="2 3">
    <name type="scientific">Clostridium intestinale DSM 6191</name>
    <dbReference type="NCBI Taxonomy" id="1121320"/>
    <lineage>
        <taxon>Bacteria</taxon>
        <taxon>Bacillati</taxon>
        <taxon>Bacillota</taxon>
        <taxon>Clostridia</taxon>
        <taxon>Eubacteriales</taxon>
        <taxon>Clostridiaceae</taxon>
        <taxon>Clostridium</taxon>
    </lineage>
</organism>
<evidence type="ECO:0000313" key="2">
    <source>
        <dbReference type="EMBL" id="SHH79328.1"/>
    </source>
</evidence>
<gene>
    <name evidence="2" type="ORF">SAMN02745941_00813</name>
</gene>
<dbReference type="RefSeq" id="WP_073016999.1">
    <property type="nucleotide sequence ID" value="NZ_FQXU01000004.1"/>
</dbReference>
<evidence type="ECO:0000256" key="1">
    <source>
        <dbReference type="SAM" id="Phobius"/>
    </source>
</evidence>
<keyword evidence="1" id="KW-1133">Transmembrane helix</keyword>
<proteinExistence type="predicted"/>
<dbReference type="EMBL" id="FQXU01000004">
    <property type="protein sequence ID" value="SHH79328.1"/>
    <property type="molecule type" value="Genomic_DNA"/>
</dbReference>